<dbReference type="EMBL" id="FJOG01000005">
    <property type="protein sequence ID" value="CZR54554.1"/>
    <property type="molecule type" value="Genomic_DNA"/>
</dbReference>
<evidence type="ECO:0000313" key="1">
    <source>
        <dbReference type="EMBL" id="CZR54554.1"/>
    </source>
</evidence>
<keyword evidence="2" id="KW-1185">Reference proteome</keyword>
<dbReference type="OrthoDB" id="3561807at2759"/>
<evidence type="ECO:0000313" key="2">
    <source>
        <dbReference type="Proteomes" id="UP000184330"/>
    </source>
</evidence>
<gene>
    <name evidence="1" type="ORF">PAC_04438</name>
</gene>
<accession>A0A1L7WP57</accession>
<organism evidence="1 2">
    <name type="scientific">Phialocephala subalpina</name>
    <dbReference type="NCBI Taxonomy" id="576137"/>
    <lineage>
        <taxon>Eukaryota</taxon>
        <taxon>Fungi</taxon>
        <taxon>Dikarya</taxon>
        <taxon>Ascomycota</taxon>
        <taxon>Pezizomycotina</taxon>
        <taxon>Leotiomycetes</taxon>
        <taxon>Helotiales</taxon>
        <taxon>Mollisiaceae</taxon>
        <taxon>Phialocephala</taxon>
        <taxon>Phialocephala fortinii species complex</taxon>
    </lineage>
</organism>
<sequence length="141" mass="15615">MASGFVCENRTATKTNASTVLKNQQLVTADRTAEQKLQSKQQNQLANLKAKQTHHAKLQQKLAKKLLRMKEAMKIAEAGGVPKGFEDYPLYGGGDDEVKQAIKAKLYKDLLELKPTAHKINAIASQIEKEIKIASSKITIR</sequence>
<reference evidence="1 2" key="1">
    <citation type="submission" date="2016-03" db="EMBL/GenBank/DDBJ databases">
        <authorList>
            <person name="Ploux O."/>
        </authorList>
    </citation>
    <scope>NUCLEOTIDE SEQUENCE [LARGE SCALE GENOMIC DNA]</scope>
    <source>
        <strain evidence="1 2">UAMH 11012</strain>
    </source>
</reference>
<name>A0A1L7WP57_9HELO</name>
<protein>
    <submittedName>
        <fullName evidence="1">Uncharacterized protein</fullName>
    </submittedName>
</protein>
<proteinExistence type="predicted"/>
<dbReference type="Proteomes" id="UP000184330">
    <property type="component" value="Unassembled WGS sequence"/>
</dbReference>
<dbReference type="AlphaFoldDB" id="A0A1L7WP57"/>